<dbReference type="EMBL" id="BONG01000027">
    <property type="protein sequence ID" value="GIF90922.1"/>
    <property type="molecule type" value="Genomic_DNA"/>
</dbReference>
<keyword evidence="3" id="KW-1185">Reference proteome</keyword>
<evidence type="ECO:0000256" key="1">
    <source>
        <dbReference type="SAM" id="MobiDB-lite"/>
    </source>
</evidence>
<accession>A0A8J3K1V4</accession>
<gene>
    <name evidence="2" type="ORF">Cch02nite_43660</name>
</gene>
<comment type="caution">
    <text evidence="2">The sequence shown here is derived from an EMBL/GenBank/DDBJ whole genome shotgun (WGS) entry which is preliminary data.</text>
</comment>
<reference evidence="2 3" key="1">
    <citation type="submission" date="2021-01" db="EMBL/GenBank/DDBJ databases">
        <title>Whole genome shotgun sequence of Catellatospora chokoriensis NBRC 107358.</title>
        <authorList>
            <person name="Komaki H."/>
            <person name="Tamura T."/>
        </authorList>
    </citation>
    <scope>NUCLEOTIDE SEQUENCE [LARGE SCALE GENOMIC DNA]</scope>
    <source>
        <strain evidence="2 3">NBRC 107358</strain>
    </source>
</reference>
<organism evidence="2 3">
    <name type="scientific">Catellatospora chokoriensis</name>
    <dbReference type="NCBI Taxonomy" id="310353"/>
    <lineage>
        <taxon>Bacteria</taxon>
        <taxon>Bacillati</taxon>
        <taxon>Actinomycetota</taxon>
        <taxon>Actinomycetes</taxon>
        <taxon>Micromonosporales</taxon>
        <taxon>Micromonosporaceae</taxon>
        <taxon>Catellatospora</taxon>
    </lineage>
</organism>
<evidence type="ECO:0000313" key="2">
    <source>
        <dbReference type="EMBL" id="GIF90922.1"/>
    </source>
</evidence>
<proteinExistence type="predicted"/>
<feature type="region of interest" description="Disordered" evidence="1">
    <location>
        <begin position="1"/>
        <end position="36"/>
    </location>
</feature>
<dbReference type="AlphaFoldDB" id="A0A8J3K1V4"/>
<name>A0A8J3K1V4_9ACTN</name>
<sequence>MARPDAIAGRSQRRSVADLPTTGDRPPSGCRRGGEARDYVACQRLPRVTLPRDPAARQTQGVSTRWGRGLPFPVPIPLGILRLSAQQHQTYATCAKVLTPISTRHRDEDNCT</sequence>
<protein>
    <submittedName>
        <fullName evidence="2">Uncharacterized protein</fullName>
    </submittedName>
</protein>
<dbReference type="Proteomes" id="UP000619293">
    <property type="component" value="Unassembled WGS sequence"/>
</dbReference>
<evidence type="ECO:0000313" key="3">
    <source>
        <dbReference type="Proteomes" id="UP000619293"/>
    </source>
</evidence>